<feature type="compositionally biased region" description="Low complexity" evidence="1">
    <location>
        <begin position="1"/>
        <end position="14"/>
    </location>
</feature>
<dbReference type="Proteomes" id="UP000027135">
    <property type="component" value="Unassembled WGS sequence"/>
</dbReference>
<organism evidence="2 3">
    <name type="scientific">Zootermopsis nevadensis</name>
    <name type="common">Dampwood termite</name>
    <dbReference type="NCBI Taxonomy" id="136037"/>
    <lineage>
        <taxon>Eukaryota</taxon>
        <taxon>Metazoa</taxon>
        <taxon>Ecdysozoa</taxon>
        <taxon>Arthropoda</taxon>
        <taxon>Hexapoda</taxon>
        <taxon>Insecta</taxon>
        <taxon>Pterygota</taxon>
        <taxon>Neoptera</taxon>
        <taxon>Polyneoptera</taxon>
        <taxon>Dictyoptera</taxon>
        <taxon>Blattodea</taxon>
        <taxon>Blattoidea</taxon>
        <taxon>Termitoidae</taxon>
        <taxon>Termopsidae</taxon>
        <taxon>Zootermopsis</taxon>
    </lineage>
</organism>
<dbReference type="EMBL" id="KK852575">
    <property type="protein sequence ID" value="KDR21038.1"/>
    <property type="molecule type" value="Genomic_DNA"/>
</dbReference>
<evidence type="ECO:0000256" key="1">
    <source>
        <dbReference type="SAM" id="MobiDB-lite"/>
    </source>
</evidence>
<evidence type="ECO:0000313" key="2">
    <source>
        <dbReference type="EMBL" id="KDR21038.1"/>
    </source>
</evidence>
<accession>A0A067RBB3</accession>
<evidence type="ECO:0000313" key="3">
    <source>
        <dbReference type="Proteomes" id="UP000027135"/>
    </source>
</evidence>
<feature type="region of interest" description="Disordered" evidence="1">
    <location>
        <begin position="1"/>
        <end position="29"/>
    </location>
</feature>
<dbReference type="InParanoid" id="A0A067RBB3"/>
<proteinExistence type="predicted"/>
<name>A0A067RBB3_ZOONE</name>
<protein>
    <submittedName>
        <fullName evidence="2">Uncharacterized protein</fullName>
    </submittedName>
</protein>
<dbReference type="AlphaFoldDB" id="A0A067RBB3"/>
<reference evidence="2 3" key="1">
    <citation type="journal article" date="2014" name="Nat. Commun.">
        <title>Molecular traces of alternative social organization in a termite genome.</title>
        <authorList>
            <person name="Terrapon N."/>
            <person name="Li C."/>
            <person name="Robertson H.M."/>
            <person name="Ji L."/>
            <person name="Meng X."/>
            <person name="Booth W."/>
            <person name="Chen Z."/>
            <person name="Childers C.P."/>
            <person name="Glastad K.M."/>
            <person name="Gokhale K."/>
            <person name="Gowin J."/>
            <person name="Gronenberg W."/>
            <person name="Hermansen R.A."/>
            <person name="Hu H."/>
            <person name="Hunt B.G."/>
            <person name="Huylmans A.K."/>
            <person name="Khalil S.M."/>
            <person name="Mitchell R.D."/>
            <person name="Munoz-Torres M.C."/>
            <person name="Mustard J.A."/>
            <person name="Pan H."/>
            <person name="Reese J.T."/>
            <person name="Scharf M.E."/>
            <person name="Sun F."/>
            <person name="Vogel H."/>
            <person name="Xiao J."/>
            <person name="Yang W."/>
            <person name="Yang Z."/>
            <person name="Yang Z."/>
            <person name="Zhou J."/>
            <person name="Zhu J."/>
            <person name="Brent C.S."/>
            <person name="Elsik C.G."/>
            <person name="Goodisman M.A."/>
            <person name="Liberles D.A."/>
            <person name="Roe R.M."/>
            <person name="Vargo E.L."/>
            <person name="Vilcinskas A."/>
            <person name="Wang J."/>
            <person name="Bornberg-Bauer E."/>
            <person name="Korb J."/>
            <person name="Zhang G."/>
            <person name="Liebig J."/>
        </authorList>
    </citation>
    <scope>NUCLEOTIDE SEQUENCE [LARGE SCALE GENOMIC DNA]</scope>
    <source>
        <tissue evidence="2">Whole organism</tissue>
    </source>
</reference>
<sequence length="74" mass="8010">MLPSVSSTSFTVSPEGPARKRATPDSILNKTPFSLCSPIRRDPISFPRMARNGTMSLPITVTDFTFSTQYAAAS</sequence>
<keyword evidence="3" id="KW-1185">Reference proteome</keyword>
<gene>
    <name evidence="2" type="ORF">L798_04551</name>
</gene>